<dbReference type="Pfam" id="PF00486">
    <property type="entry name" value="Trans_reg_C"/>
    <property type="match status" value="1"/>
</dbReference>
<reference evidence="13" key="2">
    <citation type="submission" date="2020-08" db="EMBL/GenBank/DDBJ databases">
        <authorList>
            <person name="Chen M."/>
            <person name="Teng W."/>
            <person name="Zhao L."/>
            <person name="Hu C."/>
            <person name="Zhou Y."/>
            <person name="Han B."/>
            <person name="Song L."/>
            <person name="Shu W."/>
        </authorList>
    </citation>
    <scope>NUCLEOTIDE SEQUENCE</scope>
    <source>
        <strain evidence="13">FACHB-1375</strain>
    </source>
</reference>
<evidence type="ECO:0000256" key="9">
    <source>
        <dbReference type="SAM" id="Coils"/>
    </source>
</evidence>
<dbReference type="SMART" id="SM00448">
    <property type="entry name" value="REC"/>
    <property type="match status" value="3"/>
</dbReference>
<dbReference type="PROSITE" id="PS50894">
    <property type="entry name" value="HPT"/>
    <property type="match status" value="1"/>
</dbReference>
<evidence type="ECO:0000259" key="11">
    <source>
        <dbReference type="PROSITE" id="PS50894"/>
    </source>
</evidence>
<dbReference type="GO" id="GO:0005829">
    <property type="term" value="C:cytosol"/>
    <property type="evidence" value="ECO:0007669"/>
    <property type="project" value="TreeGrafter"/>
</dbReference>
<name>A0A926VHU4_9CYAN</name>
<feature type="modified residue" description="4-aspartylphosphate" evidence="7">
    <location>
        <position position="583"/>
    </location>
</feature>
<dbReference type="GO" id="GO:0032993">
    <property type="term" value="C:protein-DNA complex"/>
    <property type="evidence" value="ECO:0007669"/>
    <property type="project" value="TreeGrafter"/>
</dbReference>
<dbReference type="PANTHER" id="PTHR48111">
    <property type="entry name" value="REGULATOR OF RPOS"/>
    <property type="match status" value="1"/>
</dbReference>
<evidence type="ECO:0000256" key="4">
    <source>
        <dbReference type="ARBA" id="ARBA00023125"/>
    </source>
</evidence>
<dbReference type="AlphaFoldDB" id="A0A926VHU4"/>
<feature type="modified residue" description="4-aspartylphosphate" evidence="7">
    <location>
        <position position="51"/>
    </location>
</feature>
<dbReference type="Gene3D" id="3.40.50.2300">
    <property type="match status" value="3"/>
</dbReference>
<evidence type="ECO:0000256" key="1">
    <source>
        <dbReference type="ARBA" id="ARBA00022553"/>
    </source>
</evidence>
<dbReference type="Pfam" id="PF00072">
    <property type="entry name" value="Response_reg"/>
    <property type="match status" value="3"/>
</dbReference>
<dbReference type="InterPro" id="IPR016032">
    <property type="entry name" value="Sig_transdc_resp-reg_C-effctor"/>
</dbReference>
<dbReference type="InterPro" id="IPR036388">
    <property type="entry name" value="WH-like_DNA-bd_sf"/>
</dbReference>
<dbReference type="GO" id="GO:0000156">
    <property type="term" value="F:phosphorelay response regulator activity"/>
    <property type="evidence" value="ECO:0007669"/>
    <property type="project" value="TreeGrafter"/>
</dbReference>
<feature type="domain" description="OmpR/PhoB-type" evidence="12">
    <location>
        <begin position="124"/>
        <end position="222"/>
    </location>
</feature>
<dbReference type="InterPro" id="IPR001789">
    <property type="entry name" value="Sig_transdc_resp-reg_receiver"/>
</dbReference>
<accession>A0A926VHU4</accession>
<dbReference type="Gene3D" id="1.10.10.10">
    <property type="entry name" value="Winged helix-like DNA-binding domain superfamily/Winged helix DNA-binding domain"/>
    <property type="match status" value="1"/>
</dbReference>
<dbReference type="FunFam" id="3.40.50.2300:FF:000002">
    <property type="entry name" value="DNA-binding response regulator PhoP"/>
    <property type="match status" value="1"/>
</dbReference>
<dbReference type="PROSITE" id="PS51755">
    <property type="entry name" value="OMPR_PHOB"/>
    <property type="match status" value="1"/>
</dbReference>
<feature type="domain" description="Response regulatory" evidence="10">
    <location>
        <begin position="534"/>
        <end position="650"/>
    </location>
</feature>
<dbReference type="SUPFAM" id="SSF46894">
    <property type="entry name" value="C-terminal effector domain of the bipartite response regulators"/>
    <property type="match status" value="1"/>
</dbReference>
<dbReference type="Proteomes" id="UP000641646">
    <property type="component" value="Unassembled WGS sequence"/>
</dbReference>
<dbReference type="GO" id="GO:0006355">
    <property type="term" value="P:regulation of DNA-templated transcription"/>
    <property type="evidence" value="ECO:0007669"/>
    <property type="project" value="InterPro"/>
</dbReference>
<feature type="modified residue" description="4-aspartylphosphate" evidence="7">
    <location>
        <position position="458"/>
    </location>
</feature>
<dbReference type="Pfam" id="PF01627">
    <property type="entry name" value="Hpt"/>
    <property type="match status" value="1"/>
</dbReference>
<dbReference type="SUPFAM" id="SSF52172">
    <property type="entry name" value="CheY-like"/>
    <property type="match status" value="3"/>
</dbReference>
<reference evidence="13" key="1">
    <citation type="journal article" date="2015" name="ISME J.">
        <title>Draft Genome Sequence of Streptomyces incarnatus NRRL8089, which Produces the Nucleoside Antibiotic Sinefungin.</title>
        <authorList>
            <person name="Oshima K."/>
            <person name="Hattori M."/>
            <person name="Shimizu H."/>
            <person name="Fukuda K."/>
            <person name="Nemoto M."/>
            <person name="Inagaki K."/>
            <person name="Tamura T."/>
        </authorList>
    </citation>
    <scope>NUCLEOTIDE SEQUENCE</scope>
    <source>
        <strain evidence="13">FACHB-1375</strain>
    </source>
</reference>
<dbReference type="PANTHER" id="PTHR48111:SF15">
    <property type="entry name" value="OMPR SUBFAMILY"/>
    <property type="match status" value="1"/>
</dbReference>
<dbReference type="Gene3D" id="6.10.250.690">
    <property type="match status" value="1"/>
</dbReference>
<dbReference type="CDD" id="cd00156">
    <property type="entry name" value="REC"/>
    <property type="match status" value="2"/>
</dbReference>
<evidence type="ECO:0000256" key="6">
    <source>
        <dbReference type="PROSITE-ProRule" id="PRU00110"/>
    </source>
</evidence>
<dbReference type="Gene3D" id="1.20.120.160">
    <property type="entry name" value="HPT domain"/>
    <property type="match status" value="1"/>
</dbReference>
<dbReference type="EMBL" id="JACJPW010000070">
    <property type="protein sequence ID" value="MBD2183990.1"/>
    <property type="molecule type" value="Genomic_DNA"/>
</dbReference>
<evidence type="ECO:0000256" key="8">
    <source>
        <dbReference type="PROSITE-ProRule" id="PRU01091"/>
    </source>
</evidence>
<organism evidence="13 14">
    <name type="scientific">Aerosakkonema funiforme FACHB-1375</name>
    <dbReference type="NCBI Taxonomy" id="2949571"/>
    <lineage>
        <taxon>Bacteria</taxon>
        <taxon>Bacillati</taxon>
        <taxon>Cyanobacteriota</taxon>
        <taxon>Cyanophyceae</taxon>
        <taxon>Oscillatoriophycideae</taxon>
        <taxon>Aerosakkonematales</taxon>
        <taxon>Aerosakkonemataceae</taxon>
        <taxon>Aerosakkonema</taxon>
    </lineage>
</organism>
<proteinExistence type="predicted"/>
<gene>
    <name evidence="13" type="ORF">H6G03_23465</name>
</gene>
<dbReference type="InterPro" id="IPR036641">
    <property type="entry name" value="HPT_dom_sf"/>
</dbReference>
<feature type="modified residue" description="Phosphohistidine" evidence="6">
    <location>
        <position position="316"/>
    </location>
</feature>
<dbReference type="InterPro" id="IPR008207">
    <property type="entry name" value="Sig_transdc_His_kin_Hpt_dom"/>
</dbReference>
<keyword evidence="2" id="KW-0902">Two-component regulatory system</keyword>
<dbReference type="CDD" id="cd00383">
    <property type="entry name" value="trans_reg_C"/>
    <property type="match status" value="1"/>
</dbReference>
<dbReference type="InterPro" id="IPR011006">
    <property type="entry name" value="CheY-like_superfamily"/>
</dbReference>
<sequence>MRILLVEDDECLAEGLEKALTSQHYLVEVANDGQVAWELAESINYDLILLDLMLPKLDGISFCKRRRQQGDRTPILLLTAQEAITSKVAALDAGADDYIVKPFNMEELLARMRALLRRGSAIALPVLEWGSLRLDPSNCEVTYAGQHLHLTAKEYGLLELFLRNNHRIFSQSAILDHLWSFDEPPTENAVRAHIKCLRSKLKKAGAPELIETIYGLGYRLKSTEEDKEEKSEKAGIYYQVNAGDRTEETRGKREKISSYLTAKKQPLTIANKLTEIWDKNKHKYRDRIGVIEEAVTALVENNFTEELRVRAERQAHTLAGSLGSFGFERADSLSRAIEQIFQDQENLPQTEIQQLQKLIVQLRQELQFSQDEDKTAEEQRSRKVEKQTNLLTKNSKLKIQNFLSFPSARLLIVDDDADLAELLISEAKGRGIEAQIATNLAKAREIIAQAPPDAVLLDLSFPDTQENGFELLVELSKYQPLLPVLVFTATDNLADRVKVARLGGRGFLHKSVSPSQVIDVLAELLQQPSTPEAKLLIVDDDPQLLDFLRTLLEPWGFQLTLLDDPKQFWDGLAQSAPDLLILDVEMPEFNGIDLCQVVRNDAYWNDLPVLFLSARTDAETIHRVFAAGADDYVSKPIVGPELVARVLNRLERTKILRKLRKLVNSQ</sequence>
<keyword evidence="14" id="KW-1185">Reference proteome</keyword>
<keyword evidence="5" id="KW-0804">Transcription</keyword>
<feature type="DNA-binding region" description="OmpR/PhoB-type" evidence="8">
    <location>
        <begin position="124"/>
        <end position="222"/>
    </location>
</feature>
<dbReference type="SUPFAM" id="SSF47226">
    <property type="entry name" value="Histidine-containing phosphotransfer domain, HPT domain"/>
    <property type="match status" value="1"/>
</dbReference>
<protein>
    <submittedName>
        <fullName evidence="13">Response regulator</fullName>
    </submittedName>
</protein>
<feature type="domain" description="Response regulatory" evidence="10">
    <location>
        <begin position="2"/>
        <end position="116"/>
    </location>
</feature>
<evidence type="ECO:0000259" key="12">
    <source>
        <dbReference type="PROSITE" id="PS51755"/>
    </source>
</evidence>
<evidence type="ECO:0000313" key="13">
    <source>
        <dbReference type="EMBL" id="MBD2183990.1"/>
    </source>
</evidence>
<keyword evidence="1 7" id="KW-0597">Phosphoprotein</keyword>
<evidence type="ECO:0000256" key="5">
    <source>
        <dbReference type="ARBA" id="ARBA00023163"/>
    </source>
</evidence>
<dbReference type="PROSITE" id="PS50110">
    <property type="entry name" value="RESPONSE_REGULATORY"/>
    <property type="match status" value="3"/>
</dbReference>
<keyword evidence="9" id="KW-0175">Coiled coil</keyword>
<dbReference type="InterPro" id="IPR039420">
    <property type="entry name" value="WalR-like"/>
</dbReference>
<evidence type="ECO:0000259" key="10">
    <source>
        <dbReference type="PROSITE" id="PS50110"/>
    </source>
</evidence>
<keyword evidence="3" id="KW-0805">Transcription regulation</keyword>
<keyword evidence="4 8" id="KW-0238">DNA-binding</keyword>
<feature type="domain" description="Response regulatory" evidence="10">
    <location>
        <begin position="409"/>
        <end position="525"/>
    </location>
</feature>
<comment type="caution">
    <text evidence="13">The sequence shown here is derived from an EMBL/GenBank/DDBJ whole genome shotgun (WGS) entry which is preliminary data.</text>
</comment>
<evidence type="ECO:0000256" key="2">
    <source>
        <dbReference type="ARBA" id="ARBA00023012"/>
    </source>
</evidence>
<evidence type="ECO:0000256" key="3">
    <source>
        <dbReference type="ARBA" id="ARBA00023015"/>
    </source>
</evidence>
<dbReference type="RefSeq" id="WP_190469496.1">
    <property type="nucleotide sequence ID" value="NZ_JACJPW010000070.1"/>
</dbReference>
<evidence type="ECO:0000256" key="7">
    <source>
        <dbReference type="PROSITE-ProRule" id="PRU00169"/>
    </source>
</evidence>
<evidence type="ECO:0000313" key="14">
    <source>
        <dbReference type="Proteomes" id="UP000641646"/>
    </source>
</evidence>
<feature type="domain" description="HPt" evidence="11">
    <location>
        <begin position="276"/>
        <end position="376"/>
    </location>
</feature>
<feature type="coiled-coil region" evidence="9">
    <location>
        <begin position="352"/>
        <end position="379"/>
    </location>
</feature>
<dbReference type="SMART" id="SM00862">
    <property type="entry name" value="Trans_reg_C"/>
    <property type="match status" value="1"/>
</dbReference>
<dbReference type="GO" id="GO:0000976">
    <property type="term" value="F:transcription cis-regulatory region binding"/>
    <property type="evidence" value="ECO:0007669"/>
    <property type="project" value="TreeGrafter"/>
</dbReference>
<dbReference type="InterPro" id="IPR001867">
    <property type="entry name" value="OmpR/PhoB-type_DNA-bd"/>
</dbReference>